<dbReference type="OrthoDB" id="759831at2759"/>
<dbReference type="Pfam" id="PF16719">
    <property type="entry name" value="SAWADEE"/>
    <property type="match status" value="1"/>
</dbReference>
<name>A0A5N6M5Y6_9ASTR</name>
<feature type="compositionally biased region" description="Basic and acidic residues" evidence="1">
    <location>
        <begin position="290"/>
        <end position="301"/>
    </location>
</feature>
<gene>
    <name evidence="3" type="ORF">E3N88_36233</name>
</gene>
<feature type="compositionally biased region" description="Polar residues" evidence="1">
    <location>
        <begin position="388"/>
        <end position="409"/>
    </location>
</feature>
<reference evidence="3 4" key="1">
    <citation type="submission" date="2019-05" db="EMBL/GenBank/DDBJ databases">
        <title>Mikania micrantha, genome provides insights into the molecular mechanism of rapid growth.</title>
        <authorList>
            <person name="Liu B."/>
        </authorList>
    </citation>
    <scope>NUCLEOTIDE SEQUENCE [LARGE SCALE GENOMIC DNA]</scope>
    <source>
        <strain evidence="3">NLD-2019</strain>
        <tissue evidence="3">Leaf</tissue>
    </source>
</reference>
<keyword evidence="4" id="KW-1185">Reference proteome</keyword>
<feature type="compositionally biased region" description="Basic and acidic residues" evidence="1">
    <location>
        <begin position="410"/>
        <end position="421"/>
    </location>
</feature>
<dbReference type="Proteomes" id="UP000326396">
    <property type="component" value="Linkage Group LG7"/>
</dbReference>
<dbReference type="PANTHER" id="PTHR33827:SF9">
    <property type="entry name" value="SAWADEE DOMAIN-CONTAINING PROTEIN"/>
    <property type="match status" value="1"/>
</dbReference>
<protein>
    <recommendedName>
        <fullName evidence="2">SAWADEE domain-containing protein</fullName>
    </recommendedName>
</protein>
<feature type="compositionally biased region" description="Basic and acidic residues" evidence="1">
    <location>
        <begin position="429"/>
        <end position="443"/>
    </location>
</feature>
<dbReference type="PANTHER" id="PTHR33827">
    <property type="entry name" value="PROTEIN SAWADEE HOMEODOMAIN HOMOLOG 2"/>
    <property type="match status" value="1"/>
</dbReference>
<evidence type="ECO:0000313" key="4">
    <source>
        <dbReference type="Proteomes" id="UP000326396"/>
    </source>
</evidence>
<feature type="domain" description="SAWADEE" evidence="2">
    <location>
        <begin position="8"/>
        <end position="135"/>
    </location>
</feature>
<dbReference type="Gene3D" id="2.30.30.140">
    <property type="match status" value="1"/>
</dbReference>
<dbReference type="EMBL" id="SZYD01000017">
    <property type="protein sequence ID" value="KAD3068353.1"/>
    <property type="molecule type" value="Genomic_DNA"/>
</dbReference>
<dbReference type="InterPro" id="IPR039276">
    <property type="entry name" value="SHH1/2"/>
</dbReference>
<evidence type="ECO:0000256" key="1">
    <source>
        <dbReference type="SAM" id="MobiDB-lite"/>
    </source>
</evidence>
<dbReference type="AlphaFoldDB" id="A0A5N6M5Y6"/>
<proteinExistence type="predicted"/>
<feature type="compositionally biased region" description="Basic and acidic residues" evidence="1">
    <location>
        <begin position="310"/>
        <end position="322"/>
    </location>
</feature>
<evidence type="ECO:0000313" key="3">
    <source>
        <dbReference type="EMBL" id="KAD3068353.1"/>
    </source>
</evidence>
<comment type="caution">
    <text evidence="3">The sequence shown here is derived from an EMBL/GenBank/DDBJ whole genome shotgun (WGS) entry which is preliminary data.</text>
</comment>
<dbReference type="InterPro" id="IPR032001">
    <property type="entry name" value="SAWADEE_dom"/>
</dbReference>
<dbReference type="GO" id="GO:0003682">
    <property type="term" value="F:chromatin binding"/>
    <property type="evidence" value="ECO:0007669"/>
    <property type="project" value="InterPro"/>
</dbReference>
<sequence>MTDVIAVDMELEAMRNDDYSWHPCQVHFSPNGDGLVIKYENNDCEDILESEKEAMSRIRARSLPLQDDECTHIKPGDHVVVSQNSQSESCFFDAEVEKVLRVRHSKRANCRCSFMIKWLQHDLSGESLKVPSSSVMRLSNESITNHPTVSAFIDAVEFNNSSFSCLSPPLNVASDFDIDLHVMLEKQIEGIKNSVHGSKKRIRDEILCLEVNTHEQVKETDISMPNVKETSIQVPDNRSPLNPLAARAALASLMSTGINDLSNITEVPLETKVTPKHDRTVKKSLFSKSKRSDNIKTENKDISTNVGKPSQDKTSPKSEKRSTRAKLQNVNGIPDDDTESSKKPSPATKRRFTRSALNHEATNIETKITKESSVDELPTQKNNKRRNNSSVVCATQGSGGNVTSNGGRSSDSKKKSTDLNKQKLRSSPSHHEMITDNQKKYKDAQSVGKESQMGQKEAGNLIERNL</sequence>
<feature type="region of interest" description="Disordered" evidence="1">
    <location>
        <begin position="280"/>
        <end position="466"/>
    </location>
</feature>
<organism evidence="3 4">
    <name type="scientific">Mikania micrantha</name>
    <name type="common">bitter vine</name>
    <dbReference type="NCBI Taxonomy" id="192012"/>
    <lineage>
        <taxon>Eukaryota</taxon>
        <taxon>Viridiplantae</taxon>
        <taxon>Streptophyta</taxon>
        <taxon>Embryophyta</taxon>
        <taxon>Tracheophyta</taxon>
        <taxon>Spermatophyta</taxon>
        <taxon>Magnoliopsida</taxon>
        <taxon>eudicotyledons</taxon>
        <taxon>Gunneridae</taxon>
        <taxon>Pentapetalae</taxon>
        <taxon>asterids</taxon>
        <taxon>campanulids</taxon>
        <taxon>Asterales</taxon>
        <taxon>Asteraceae</taxon>
        <taxon>Asteroideae</taxon>
        <taxon>Heliantheae alliance</taxon>
        <taxon>Eupatorieae</taxon>
        <taxon>Mikania</taxon>
    </lineage>
</organism>
<accession>A0A5N6M5Y6</accession>
<evidence type="ECO:0000259" key="2">
    <source>
        <dbReference type="Pfam" id="PF16719"/>
    </source>
</evidence>